<dbReference type="PROSITE" id="PS00469">
    <property type="entry name" value="NDPK"/>
    <property type="match status" value="1"/>
</dbReference>
<evidence type="ECO:0000259" key="13">
    <source>
        <dbReference type="SMART" id="SM00562"/>
    </source>
</evidence>
<evidence type="ECO:0000256" key="11">
    <source>
        <dbReference type="RuleBase" id="RU004011"/>
    </source>
</evidence>
<evidence type="ECO:0000256" key="5">
    <source>
        <dbReference type="ARBA" id="ARBA00022741"/>
    </source>
</evidence>
<dbReference type="PRINTS" id="PR01243">
    <property type="entry name" value="NUCDPKINASE"/>
</dbReference>
<keyword evidence="5 12" id="KW-0547">Nucleotide-binding</keyword>
<dbReference type="AlphaFoldDB" id="A0A3S3P6B0"/>
<evidence type="ECO:0000256" key="7">
    <source>
        <dbReference type="ARBA" id="ARBA00022840"/>
    </source>
</evidence>
<feature type="binding site" evidence="10">
    <location>
        <position position="123"/>
    </location>
    <ligand>
        <name>ATP</name>
        <dbReference type="ChEBI" id="CHEBI:30616"/>
    </ligand>
</feature>
<evidence type="ECO:0000256" key="2">
    <source>
        <dbReference type="ARBA" id="ARBA00022490"/>
    </source>
</evidence>
<evidence type="ECO:0000256" key="12">
    <source>
        <dbReference type="RuleBase" id="RU004013"/>
    </source>
</evidence>
<dbReference type="InterPro" id="IPR036850">
    <property type="entry name" value="NDK-like_dom_sf"/>
</dbReference>
<evidence type="ECO:0000256" key="9">
    <source>
        <dbReference type="ARBA" id="ARBA00023080"/>
    </source>
</evidence>
<feature type="binding site" evidence="10">
    <location>
        <position position="26"/>
    </location>
    <ligand>
        <name>ATP</name>
        <dbReference type="ChEBI" id="CHEBI:30616"/>
    </ligand>
</feature>
<keyword evidence="15" id="KW-1185">Reference proteome</keyword>
<evidence type="ECO:0000256" key="10">
    <source>
        <dbReference type="PROSITE-ProRule" id="PRU00706"/>
    </source>
</evidence>
<organism evidence="14 15">
    <name type="scientific">Dinothrombium tinctorium</name>
    <dbReference type="NCBI Taxonomy" id="1965070"/>
    <lineage>
        <taxon>Eukaryota</taxon>
        <taxon>Metazoa</taxon>
        <taxon>Ecdysozoa</taxon>
        <taxon>Arthropoda</taxon>
        <taxon>Chelicerata</taxon>
        <taxon>Arachnida</taxon>
        <taxon>Acari</taxon>
        <taxon>Acariformes</taxon>
        <taxon>Trombidiformes</taxon>
        <taxon>Prostigmata</taxon>
        <taxon>Anystina</taxon>
        <taxon>Parasitengona</taxon>
        <taxon>Trombidioidea</taxon>
        <taxon>Trombidiidae</taxon>
        <taxon>Dinothrombium</taxon>
    </lineage>
</organism>
<sequence length="202" mass="23776">MRLTATLRQFSNIGKPKFELTLAILKPDLCRNPDHTLAVKTIILNNGFYFIRSKSTHLSPFDAQKFYEEHKEKFFFTRLVTFMSSGPISVHILAKENAIRDWRRLQGPTKVYKAQHEEPDSIRGRYGLTDTRNATHGSDSPVSALREIGFFFPEFRSEQWLKEEEPLFREGKQIEFDSEEWVHRIKPIVTEQLFSQSIWLRK</sequence>
<dbReference type="InterPro" id="IPR001564">
    <property type="entry name" value="Nucleoside_diP_kinase"/>
</dbReference>
<feature type="domain" description="Nucleoside diphosphate kinase-like" evidence="13">
    <location>
        <begin position="18"/>
        <end position="159"/>
    </location>
</feature>
<feature type="binding site" evidence="10">
    <location>
        <position position="103"/>
    </location>
    <ligand>
        <name>ATP</name>
        <dbReference type="ChEBI" id="CHEBI:30616"/>
    </ligand>
</feature>
<dbReference type="EC" id="2.7.4.6" evidence="12"/>
<dbReference type="GO" id="GO:0005524">
    <property type="term" value="F:ATP binding"/>
    <property type="evidence" value="ECO:0007669"/>
    <property type="project" value="UniProtKB-KW"/>
</dbReference>
<dbReference type="InterPro" id="IPR023005">
    <property type="entry name" value="Nucleoside_diP_kinase_AS"/>
</dbReference>
<dbReference type="SMART" id="SM00562">
    <property type="entry name" value="NDK"/>
    <property type="match status" value="1"/>
</dbReference>
<accession>A0A3S3P6B0</accession>
<evidence type="ECO:0000256" key="1">
    <source>
        <dbReference type="ARBA" id="ARBA00008142"/>
    </source>
</evidence>
<proteinExistence type="inferred from homology"/>
<dbReference type="Pfam" id="PF00334">
    <property type="entry name" value="NDK"/>
    <property type="match status" value="1"/>
</dbReference>
<feature type="binding site" evidence="10">
    <location>
        <position position="133"/>
    </location>
    <ligand>
        <name>ATP</name>
        <dbReference type="ChEBI" id="CHEBI:30616"/>
    </ligand>
</feature>
<comment type="caution">
    <text evidence="14">The sequence shown here is derived from an EMBL/GenBank/DDBJ whole genome shotgun (WGS) entry which is preliminary data.</text>
</comment>
<evidence type="ECO:0000256" key="4">
    <source>
        <dbReference type="ARBA" id="ARBA00022723"/>
    </source>
</evidence>
<feature type="active site" description="Pros-phosphohistidine intermediate" evidence="10">
    <location>
        <position position="136"/>
    </location>
</feature>
<evidence type="ECO:0000313" key="14">
    <source>
        <dbReference type="EMBL" id="RWS13095.1"/>
    </source>
</evidence>
<keyword evidence="6 12" id="KW-0418">Kinase</keyword>
<dbReference type="PROSITE" id="PS51374">
    <property type="entry name" value="NDPK_LIKE"/>
    <property type="match status" value="1"/>
</dbReference>
<dbReference type="GO" id="GO:0006241">
    <property type="term" value="P:CTP biosynthetic process"/>
    <property type="evidence" value="ECO:0007669"/>
    <property type="project" value="InterPro"/>
</dbReference>
<keyword evidence="7 12" id="KW-0067">ATP-binding</keyword>
<dbReference type="InterPro" id="IPR034907">
    <property type="entry name" value="NDK-like_dom"/>
</dbReference>
<dbReference type="GO" id="GO:0004550">
    <property type="term" value="F:nucleoside diphosphate kinase activity"/>
    <property type="evidence" value="ECO:0007669"/>
    <property type="project" value="UniProtKB-EC"/>
</dbReference>
<reference evidence="14 15" key="1">
    <citation type="journal article" date="2018" name="Gigascience">
        <title>Genomes of trombidid mites reveal novel predicted allergens and laterally-transferred genes associated with secondary metabolism.</title>
        <authorList>
            <person name="Dong X."/>
            <person name="Chaisiri K."/>
            <person name="Xia D."/>
            <person name="Armstrong S.D."/>
            <person name="Fang Y."/>
            <person name="Donnelly M.J."/>
            <person name="Kadowaki T."/>
            <person name="McGarry J.W."/>
            <person name="Darby A.C."/>
            <person name="Makepeace B.L."/>
        </authorList>
    </citation>
    <scope>NUCLEOTIDE SEQUENCE [LARGE SCALE GENOMIC DNA]</scope>
    <source>
        <strain evidence="14">UoL-WK</strain>
    </source>
</reference>
<feature type="binding site" evidence="10">
    <location>
        <position position="109"/>
    </location>
    <ligand>
        <name>ATP</name>
        <dbReference type="ChEBI" id="CHEBI:30616"/>
    </ligand>
</feature>
<dbReference type="PANTHER" id="PTHR46161">
    <property type="entry name" value="NUCLEOSIDE DIPHOSPHATE KINASE"/>
    <property type="match status" value="1"/>
</dbReference>
<name>A0A3S3P6B0_9ACAR</name>
<dbReference type="PANTHER" id="PTHR46161:SF3">
    <property type="entry name" value="NUCLEOSIDE DIPHOSPHATE KINASE DDB_G0292928-RELATED"/>
    <property type="match status" value="1"/>
</dbReference>
<keyword evidence="3 12" id="KW-0808">Transferase</keyword>
<dbReference type="GO" id="GO:0006183">
    <property type="term" value="P:GTP biosynthetic process"/>
    <property type="evidence" value="ECO:0007669"/>
    <property type="project" value="InterPro"/>
</dbReference>
<dbReference type="EMBL" id="NCKU01001099">
    <property type="protein sequence ID" value="RWS13095.1"/>
    <property type="molecule type" value="Genomic_DNA"/>
</dbReference>
<dbReference type="GO" id="GO:0046872">
    <property type="term" value="F:metal ion binding"/>
    <property type="evidence" value="ECO:0007669"/>
    <property type="project" value="UniProtKB-KW"/>
</dbReference>
<protein>
    <recommendedName>
        <fullName evidence="12">Nucleoside diphosphate kinase</fullName>
        <ecNumber evidence="12">2.7.4.6</ecNumber>
    </recommendedName>
</protein>
<dbReference type="STRING" id="1965070.A0A3S3P6B0"/>
<evidence type="ECO:0000256" key="6">
    <source>
        <dbReference type="ARBA" id="ARBA00022777"/>
    </source>
</evidence>
<evidence type="ECO:0000256" key="8">
    <source>
        <dbReference type="ARBA" id="ARBA00022842"/>
    </source>
</evidence>
<keyword evidence="2" id="KW-0963">Cytoplasm</keyword>
<keyword evidence="8" id="KW-0460">Magnesium</keyword>
<keyword evidence="4" id="KW-0479">Metal-binding</keyword>
<dbReference type="OrthoDB" id="25346at2759"/>
<evidence type="ECO:0000256" key="3">
    <source>
        <dbReference type="ARBA" id="ARBA00022679"/>
    </source>
</evidence>
<keyword evidence="9" id="KW-0546">Nucleotide metabolism</keyword>
<dbReference type="GO" id="GO:0006228">
    <property type="term" value="P:UTP biosynthetic process"/>
    <property type="evidence" value="ECO:0007669"/>
    <property type="project" value="InterPro"/>
</dbReference>
<feature type="binding site" evidence="10">
    <location>
        <position position="75"/>
    </location>
    <ligand>
        <name>ATP</name>
        <dbReference type="ChEBI" id="CHEBI:30616"/>
    </ligand>
</feature>
<gene>
    <name evidence="14" type="ORF">B4U79_05330</name>
</gene>
<dbReference type="Gene3D" id="3.30.70.141">
    <property type="entry name" value="Nucleoside diphosphate kinase-like domain"/>
    <property type="match status" value="1"/>
</dbReference>
<comment type="catalytic activity">
    <reaction evidence="12">
        <text>a 2'-deoxyribonucleoside 5'-diphosphate + ATP = a 2'-deoxyribonucleoside 5'-triphosphate + ADP</text>
        <dbReference type="Rhea" id="RHEA:44640"/>
        <dbReference type="ChEBI" id="CHEBI:30616"/>
        <dbReference type="ChEBI" id="CHEBI:61560"/>
        <dbReference type="ChEBI" id="CHEBI:73316"/>
        <dbReference type="ChEBI" id="CHEBI:456216"/>
        <dbReference type="EC" id="2.7.4.6"/>
    </reaction>
</comment>
<comment type="similarity">
    <text evidence="1 10 11">Belongs to the NDK family.</text>
</comment>
<dbReference type="Proteomes" id="UP000285301">
    <property type="component" value="Unassembled WGS sequence"/>
</dbReference>
<evidence type="ECO:0000313" key="15">
    <source>
        <dbReference type="Proteomes" id="UP000285301"/>
    </source>
</evidence>
<dbReference type="SUPFAM" id="SSF54919">
    <property type="entry name" value="Nucleoside diphosphate kinase, NDK"/>
    <property type="match status" value="1"/>
</dbReference>